<gene>
    <name evidence="2" type="ORF">EVAR_78225_1</name>
</gene>
<comment type="caution">
    <text evidence="2">The sequence shown here is derived from an EMBL/GenBank/DDBJ whole genome shotgun (WGS) entry which is preliminary data.</text>
</comment>
<organism evidence="2 3">
    <name type="scientific">Eumeta variegata</name>
    <name type="common">Bagworm moth</name>
    <name type="synonym">Eumeta japonica</name>
    <dbReference type="NCBI Taxonomy" id="151549"/>
    <lineage>
        <taxon>Eukaryota</taxon>
        <taxon>Metazoa</taxon>
        <taxon>Ecdysozoa</taxon>
        <taxon>Arthropoda</taxon>
        <taxon>Hexapoda</taxon>
        <taxon>Insecta</taxon>
        <taxon>Pterygota</taxon>
        <taxon>Neoptera</taxon>
        <taxon>Endopterygota</taxon>
        <taxon>Lepidoptera</taxon>
        <taxon>Glossata</taxon>
        <taxon>Ditrysia</taxon>
        <taxon>Tineoidea</taxon>
        <taxon>Psychidae</taxon>
        <taxon>Oiketicinae</taxon>
        <taxon>Eumeta</taxon>
    </lineage>
</organism>
<proteinExistence type="predicted"/>
<evidence type="ECO:0000313" key="3">
    <source>
        <dbReference type="Proteomes" id="UP000299102"/>
    </source>
</evidence>
<dbReference type="EMBL" id="BGZK01000033">
    <property type="protein sequence ID" value="GBP08820.1"/>
    <property type="molecule type" value="Genomic_DNA"/>
</dbReference>
<protein>
    <submittedName>
        <fullName evidence="2">Uncharacterized protein</fullName>
    </submittedName>
</protein>
<evidence type="ECO:0000313" key="2">
    <source>
        <dbReference type="EMBL" id="GBP08820.1"/>
    </source>
</evidence>
<accession>A0A4C1T5H3</accession>
<reference evidence="2 3" key="1">
    <citation type="journal article" date="2019" name="Commun. Biol.">
        <title>The bagworm genome reveals a unique fibroin gene that provides high tensile strength.</title>
        <authorList>
            <person name="Kono N."/>
            <person name="Nakamura H."/>
            <person name="Ohtoshi R."/>
            <person name="Tomita M."/>
            <person name="Numata K."/>
            <person name="Arakawa K."/>
        </authorList>
    </citation>
    <scope>NUCLEOTIDE SEQUENCE [LARGE SCALE GENOMIC DNA]</scope>
</reference>
<dbReference type="AlphaFoldDB" id="A0A4C1T5H3"/>
<dbReference type="Proteomes" id="UP000299102">
    <property type="component" value="Unassembled WGS sequence"/>
</dbReference>
<keyword evidence="3" id="KW-1185">Reference proteome</keyword>
<name>A0A4C1T5H3_EUMVA</name>
<sequence length="199" mass="23030">MFNARFPLHDGAIGRVGILAAIETEIKQDQNEKLNPVRERPKRLPRAEKIRLNRMSATDQKMKTFSNQVRRRPSADGDNQPSQLHNLLHGVPPLRMVLNMVPIYVDDFRNPHAIFPVLAVMFLTERDVHPCYCVYSYPEKNYRVMLGLLLRDTSLERHAGLTGHSLATLGLDHQHRSSNVPFIHFTRRFNTITHRRCFA</sequence>
<evidence type="ECO:0000256" key="1">
    <source>
        <dbReference type="SAM" id="MobiDB-lite"/>
    </source>
</evidence>
<feature type="region of interest" description="Disordered" evidence="1">
    <location>
        <begin position="61"/>
        <end position="83"/>
    </location>
</feature>